<evidence type="ECO:0008006" key="4">
    <source>
        <dbReference type="Google" id="ProtNLM"/>
    </source>
</evidence>
<evidence type="ECO:0000313" key="3">
    <source>
        <dbReference type="Proteomes" id="UP001432027"/>
    </source>
</evidence>
<dbReference type="EMBL" id="BTSX01000002">
    <property type="protein sequence ID" value="GMS83870.1"/>
    <property type="molecule type" value="Genomic_DNA"/>
</dbReference>
<evidence type="ECO:0000256" key="1">
    <source>
        <dbReference type="SAM" id="SignalP"/>
    </source>
</evidence>
<gene>
    <name evidence="2" type="ORF">PENTCL1PPCAC_6045</name>
</gene>
<dbReference type="AlphaFoldDB" id="A0AAV5SLP1"/>
<evidence type="ECO:0000313" key="2">
    <source>
        <dbReference type="EMBL" id="GMS83870.1"/>
    </source>
</evidence>
<keyword evidence="1" id="KW-0732">Signal</keyword>
<dbReference type="PANTHER" id="PTHR31024:SF3">
    <property type="entry name" value="C-TYPE LECTIN-RELATED"/>
    <property type="match status" value="1"/>
</dbReference>
<reference evidence="2" key="1">
    <citation type="submission" date="2023-10" db="EMBL/GenBank/DDBJ databases">
        <title>Genome assembly of Pristionchus species.</title>
        <authorList>
            <person name="Yoshida K."/>
            <person name="Sommer R.J."/>
        </authorList>
    </citation>
    <scope>NUCLEOTIDE SEQUENCE</scope>
    <source>
        <strain evidence="2">RS0144</strain>
    </source>
</reference>
<protein>
    <recommendedName>
        <fullName evidence="4">CUB domain-containing protein</fullName>
    </recommendedName>
</protein>
<feature type="non-terminal residue" evidence="2">
    <location>
        <position position="1"/>
    </location>
</feature>
<feature type="chain" id="PRO_5043641265" description="CUB domain-containing protein" evidence="1">
    <location>
        <begin position="17"/>
        <end position="179"/>
    </location>
</feature>
<accession>A0AAV5SLP1</accession>
<dbReference type="Proteomes" id="UP001432027">
    <property type="component" value="Unassembled WGS sequence"/>
</dbReference>
<feature type="signal peptide" evidence="1">
    <location>
        <begin position="1"/>
        <end position="16"/>
    </location>
</feature>
<keyword evidence="3" id="KW-1185">Reference proteome</keyword>
<dbReference type="PANTHER" id="PTHR31024">
    <property type="entry name" value="C-TYPE LECTIN"/>
    <property type="match status" value="1"/>
</dbReference>
<comment type="caution">
    <text evidence="2">The sequence shown here is derived from an EMBL/GenBank/DDBJ whole genome shotgun (WGS) entry which is preliminary data.</text>
</comment>
<name>A0AAV5SLP1_9BILA</name>
<sequence length="179" mass="19824">VVTLLFMFYAVQSVQGFTYSCEEVKYKLINGPTIPSTYWACIAFEDGFSNSDQLRKIFLHSHSYITSLFDLGKACYQGNSEWTLTADLPVDLDCEQEFTLIFSYGSPINLNVFLKPKDEPADITTGSAQGLVSPRGGMRIKTTTCSGDGQVSFFTGIGGNGVSEYRFPLQSWRCSDIPT</sequence>
<proteinExistence type="predicted"/>
<organism evidence="2 3">
    <name type="scientific">Pristionchus entomophagus</name>
    <dbReference type="NCBI Taxonomy" id="358040"/>
    <lineage>
        <taxon>Eukaryota</taxon>
        <taxon>Metazoa</taxon>
        <taxon>Ecdysozoa</taxon>
        <taxon>Nematoda</taxon>
        <taxon>Chromadorea</taxon>
        <taxon>Rhabditida</taxon>
        <taxon>Rhabditina</taxon>
        <taxon>Diplogasteromorpha</taxon>
        <taxon>Diplogasteroidea</taxon>
        <taxon>Neodiplogasteridae</taxon>
        <taxon>Pristionchus</taxon>
    </lineage>
</organism>